<dbReference type="AlphaFoldDB" id="S7WWX6"/>
<name>S7WWX6_9BACT</name>
<dbReference type="EMBL" id="ATNM01000098">
    <property type="protein sequence ID" value="EPR68508.1"/>
    <property type="molecule type" value="Genomic_DNA"/>
</dbReference>
<accession>S7WWX6</accession>
<evidence type="ECO:0000313" key="2">
    <source>
        <dbReference type="Proteomes" id="UP000014974"/>
    </source>
</evidence>
<protein>
    <submittedName>
        <fullName evidence="1">Uncharacterized protein</fullName>
    </submittedName>
</protein>
<gene>
    <name evidence="1" type="ORF">ADICYQ_2474</name>
</gene>
<comment type="caution">
    <text evidence="1">The sequence shown here is derived from an EMBL/GenBank/DDBJ whole genome shotgun (WGS) entry which is preliminary data.</text>
</comment>
<evidence type="ECO:0000313" key="1">
    <source>
        <dbReference type="EMBL" id="EPR68508.1"/>
    </source>
</evidence>
<organism evidence="1 2">
    <name type="scientific">Cyclobacterium qasimii M12-11B</name>
    <dbReference type="NCBI Taxonomy" id="641524"/>
    <lineage>
        <taxon>Bacteria</taxon>
        <taxon>Pseudomonadati</taxon>
        <taxon>Bacteroidota</taxon>
        <taxon>Cytophagia</taxon>
        <taxon>Cytophagales</taxon>
        <taxon>Cyclobacteriaceae</taxon>
        <taxon>Cyclobacterium</taxon>
    </lineage>
</organism>
<dbReference type="Proteomes" id="UP000014974">
    <property type="component" value="Unassembled WGS sequence"/>
</dbReference>
<reference evidence="1 2" key="1">
    <citation type="journal article" date="2013" name="Genome Announc.">
        <title>Draft Genome Sequence of Cyclobacterium qasimii Strain M12-11BT, Isolated from Arctic Marine Sediment.</title>
        <authorList>
            <person name="Shivaji S."/>
            <person name="Ara S."/>
            <person name="Singh A."/>
            <person name="Kumar Pinnaka A."/>
        </authorList>
    </citation>
    <scope>NUCLEOTIDE SEQUENCE [LARGE SCALE GENOMIC DNA]</scope>
    <source>
        <strain evidence="1 2">M12-11B</strain>
    </source>
</reference>
<dbReference type="STRING" id="641524.ADICYQ_2474"/>
<sequence>MRKEERFFLLLRVLSRVDPAEAIRGFFSSPLMMILTSPDDTNFDWAKRRTNTSSKIIMVNATIEVMITELI</sequence>
<proteinExistence type="predicted"/>